<dbReference type="AlphaFoldDB" id="A0A4Z0C4K8"/>
<keyword evidence="2" id="KW-1185">Reference proteome</keyword>
<gene>
    <name evidence="1" type="ORF">EZ313_01630</name>
</gene>
<evidence type="ECO:0000313" key="1">
    <source>
        <dbReference type="EMBL" id="TFZ05400.1"/>
    </source>
</evidence>
<comment type="caution">
    <text evidence="1">The sequence shown here is derived from an EMBL/GenBank/DDBJ whole genome shotgun (WGS) entry which is preliminary data.</text>
</comment>
<dbReference type="OrthoDB" id="8911849at2"/>
<dbReference type="Proteomes" id="UP000298180">
    <property type="component" value="Unassembled WGS sequence"/>
</dbReference>
<accession>A0A4Z0C4K8</accession>
<sequence length="221" mass="24221">MQINIRIGAGAVLAAAVLWWAWPAMKTHFAPGRQVTTEAASSREPVVIPTHGGILVIARIKGYETFTRSDAEPVKLFSLIPIPLGTTVSEVRTAALYQYQIKLAEKWPIDCTPARCIVRTGPVELATPVAIYPEETSRKTQSGWGRFDKADNLKALEKELGTLLERRGNDPRNRDVGLRDGRETVREFVATWLKKETGRSRDILVLFPGEAQSAGAAAAGT</sequence>
<evidence type="ECO:0008006" key="3">
    <source>
        <dbReference type="Google" id="ProtNLM"/>
    </source>
</evidence>
<organism evidence="1 2">
    <name type="scientific">Ramlibacter henchirensis</name>
    <dbReference type="NCBI Taxonomy" id="204072"/>
    <lineage>
        <taxon>Bacteria</taxon>
        <taxon>Pseudomonadati</taxon>
        <taxon>Pseudomonadota</taxon>
        <taxon>Betaproteobacteria</taxon>
        <taxon>Burkholderiales</taxon>
        <taxon>Comamonadaceae</taxon>
        <taxon>Ramlibacter</taxon>
    </lineage>
</organism>
<dbReference type="EMBL" id="SMLM01000001">
    <property type="protein sequence ID" value="TFZ05400.1"/>
    <property type="molecule type" value="Genomic_DNA"/>
</dbReference>
<protein>
    <recommendedName>
        <fullName evidence="3">DUF4230 domain-containing protein</fullName>
    </recommendedName>
</protein>
<reference evidence="1 2" key="1">
    <citation type="submission" date="2019-03" db="EMBL/GenBank/DDBJ databases">
        <title>Ramlibacter henchirensis DSM 14656, whole genome shotgun sequence.</title>
        <authorList>
            <person name="Zhang X."/>
            <person name="Feng G."/>
            <person name="Zhu H."/>
        </authorList>
    </citation>
    <scope>NUCLEOTIDE SEQUENCE [LARGE SCALE GENOMIC DNA]</scope>
    <source>
        <strain evidence="1 2">DSM 14656</strain>
    </source>
</reference>
<proteinExistence type="predicted"/>
<evidence type="ECO:0000313" key="2">
    <source>
        <dbReference type="Proteomes" id="UP000298180"/>
    </source>
</evidence>
<name>A0A4Z0C4K8_9BURK</name>
<dbReference type="RefSeq" id="WP_135261481.1">
    <property type="nucleotide sequence ID" value="NZ_SMLM01000001.1"/>
</dbReference>